<accession>A0AAW8APK8</accession>
<protein>
    <submittedName>
        <fullName evidence="2">Transglycosylase domain-containing protein</fullName>
    </submittedName>
</protein>
<reference evidence="2" key="1">
    <citation type="submission" date="2023-07" db="EMBL/GenBank/DDBJ databases">
        <authorList>
            <person name="Peng Z."/>
        </authorList>
    </citation>
    <scope>NUCLEOTIDE SEQUENCE</scope>
    <source>
        <strain evidence="2">KP219</strain>
    </source>
</reference>
<dbReference type="AlphaFoldDB" id="A0AAW8APK8"/>
<dbReference type="Proteomes" id="UP001244490">
    <property type="component" value="Unassembled WGS sequence"/>
</dbReference>
<feature type="domain" description="Glycosyl transferase family 51" evidence="1">
    <location>
        <begin position="22"/>
        <end position="87"/>
    </location>
</feature>
<name>A0AAW8APK8_KLEPN</name>
<dbReference type="InterPro" id="IPR023346">
    <property type="entry name" value="Lysozyme-like_dom_sf"/>
</dbReference>
<evidence type="ECO:0000259" key="1">
    <source>
        <dbReference type="Pfam" id="PF00912"/>
    </source>
</evidence>
<feature type="non-terminal residue" evidence="2">
    <location>
        <position position="1"/>
    </location>
</feature>
<dbReference type="Gene3D" id="1.10.3810.10">
    <property type="entry name" value="Biosynthetic peptidoglycan transglycosylase-like"/>
    <property type="match status" value="1"/>
</dbReference>
<dbReference type="SUPFAM" id="SSF53955">
    <property type="entry name" value="Lysozyme-like"/>
    <property type="match status" value="1"/>
</dbReference>
<dbReference type="Pfam" id="PF00912">
    <property type="entry name" value="Transgly"/>
    <property type="match status" value="1"/>
</dbReference>
<dbReference type="EMBL" id="JAUUIA010000739">
    <property type="protein sequence ID" value="MDP0971426.1"/>
    <property type="molecule type" value="Genomic_DNA"/>
</dbReference>
<comment type="caution">
    <text evidence="2">The sequence shown here is derived from an EMBL/GenBank/DDBJ whole genome shotgun (WGS) entry which is preliminary data.</text>
</comment>
<sequence>HLKYLVARDALAASPSQVDGLSHLSRQFTELGLGLLLLLHLSEPQVATAYLSWAYMGPGVRGFAVASDRYLKVPLENLTPAQAARLV</sequence>
<evidence type="ECO:0000313" key="3">
    <source>
        <dbReference type="Proteomes" id="UP001244490"/>
    </source>
</evidence>
<dbReference type="InterPro" id="IPR036950">
    <property type="entry name" value="PBP_transglycosylase"/>
</dbReference>
<gene>
    <name evidence="2" type="ORF">Q6294_31275</name>
</gene>
<dbReference type="InterPro" id="IPR001264">
    <property type="entry name" value="Glyco_trans_51"/>
</dbReference>
<dbReference type="RefSeq" id="WP_305202517.1">
    <property type="nucleotide sequence ID" value="NZ_JAUUIA010000739.1"/>
</dbReference>
<feature type="non-terminal residue" evidence="2">
    <location>
        <position position="87"/>
    </location>
</feature>
<evidence type="ECO:0000313" key="2">
    <source>
        <dbReference type="EMBL" id="MDP0971426.1"/>
    </source>
</evidence>
<proteinExistence type="predicted"/>
<organism evidence="2 3">
    <name type="scientific">Klebsiella pneumoniae</name>
    <dbReference type="NCBI Taxonomy" id="573"/>
    <lineage>
        <taxon>Bacteria</taxon>
        <taxon>Pseudomonadati</taxon>
        <taxon>Pseudomonadota</taxon>
        <taxon>Gammaproteobacteria</taxon>
        <taxon>Enterobacterales</taxon>
        <taxon>Enterobacteriaceae</taxon>
        <taxon>Klebsiella/Raoultella group</taxon>
        <taxon>Klebsiella</taxon>
        <taxon>Klebsiella pneumoniae complex</taxon>
    </lineage>
</organism>